<name>A0A6J5UU17_PRUAR</name>
<keyword evidence="8 17" id="KW-0732">Signal</keyword>
<organism evidence="19 20">
    <name type="scientific">Prunus armeniaca</name>
    <name type="common">Apricot</name>
    <name type="synonym">Armeniaca vulgaris</name>
    <dbReference type="NCBI Taxonomy" id="36596"/>
    <lineage>
        <taxon>Eukaryota</taxon>
        <taxon>Viridiplantae</taxon>
        <taxon>Streptophyta</taxon>
        <taxon>Embryophyta</taxon>
        <taxon>Tracheophyta</taxon>
        <taxon>Spermatophyta</taxon>
        <taxon>Magnoliopsida</taxon>
        <taxon>eudicotyledons</taxon>
        <taxon>Gunneridae</taxon>
        <taxon>Pentapetalae</taxon>
        <taxon>rosids</taxon>
        <taxon>fabids</taxon>
        <taxon>Rosales</taxon>
        <taxon>Rosaceae</taxon>
        <taxon>Amygdaloideae</taxon>
        <taxon>Amygdaleae</taxon>
        <taxon>Prunus</taxon>
    </lineage>
</organism>
<dbReference type="EMBL" id="CAEKDK010000005">
    <property type="protein sequence ID" value="CAB4280146.1"/>
    <property type="molecule type" value="Genomic_DNA"/>
</dbReference>
<evidence type="ECO:0000256" key="14">
    <source>
        <dbReference type="ARBA" id="ARBA00024209"/>
    </source>
</evidence>
<accession>A0A6J5UU17</accession>
<evidence type="ECO:0000256" key="17">
    <source>
        <dbReference type="SAM" id="SignalP"/>
    </source>
</evidence>
<gene>
    <name evidence="19" type="ORF">CURHAP_LOCUS32901</name>
</gene>
<dbReference type="GO" id="GO:0030247">
    <property type="term" value="F:polysaccharide binding"/>
    <property type="evidence" value="ECO:0007669"/>
    <property type="project" value="InterPro"/>
</dbReference>
<evidence type="ECO:0000256" key="4">
    <source>
        <dbReference type="ARBA" id="ARBA00012483"/>
    </source>
</evidence>
<evidence type="ECO:0000256" key="11">
    <source>
        <dbReference type="ARBA" id="ARBA00022833"/>
    </source>
</evidence>
<evidence type="ECO:0000313" key="20">
    <source>
        <dbReference type="Proteomes" id="UP000507222"/>
    </source>
</evidence>
<comment type="catalytic activity">
    <reaction evidence="1">
        <text>S-ubiquitinyl-[E2 ubiquitin-conjugating enzyme]-L-cysteine + [acceptor protein]-L-lysine = [E2 ubiquitin-conjugating enzyme]-L-cysteine + N(6)-ubiquitinyl-[acceptor protein]-L-lysine.</text>
        <dbReference type="EC" id="2.3.2.27"/>
    </reaction>
</comment>
<evidence type="ECO:0000256" key="8">
    <source>
        <dbReference type="ARBA" id="ARBA00022729"/>
    </source>
</evidence>
<dbReference type="InterPro" id="IPR013083">
    <property type="entry name" value="Znf_RING/FYVE/PHD"/>
</dbReference>
<evidence type="ECO:0000313" key="19">
    <source>
        <dbReference type="EMBL" id="CAB4280146.1"/>
    </source>
</evidence>
<evidence type="ECO:0000256" key="7">
    <source>
        <dbReference type="ARBA" id="ARBA00022723"/>
    </source>
</evidence>
<keyword evidence="5" id="KW-0808">Transferase</keyword>
<dbReference type="SUPFAM" id="SSF57850">
    <property type="entry name" value="RING/U-box"/>
    <property type="match status" value="1"/>
</dbReference>
<comment type="subcellular location">
    <subcellularLocation>
        <location evidence="2">Membrane</location>
        <topology evidence="2">Single-pass membrane protein</topology>
    </subcellularLocation>
</comment>
<dbReference type="AlphaFoldDB" id="A0A6J5UU17"/>
<evidence type="ECO:0000256" key="5">
    <source>
        <dbReference type="ARBA" id="ARBA00022679"/>
    </source>
</evidence>
<keyword evidence="7" id="KW-0479">Metal-binding</keyword>
<dbReference type="Pfam" id="PF13947">
    <property type="entry name" value="GUB_WAK_bind"/>
    <property type="match status" value="1"/>
</dbReference>
<evidence type="ECO:0000256" key="6">
    <source>
        <dbReference type="ARBA" id="ARBA00022692"/>
    </source>
</evidence>
<feature type="transmembrane region" description="Helical" evidence="16">
    <location>
        <begin position="249"/>
        <end position="271"/>
    </location>
</feature>
<evidence type="ECO:0000256" key="9">
    <source>
        <dbReference type="ARBA" id="ARBA00022771"/>
    </source>
</evidence>
<sequence>MAMATLEIFTFFFFFPLVVPSTTTCGGSTCPAGGPLVRFPFLLRDHQASSCGYPGFNLSCNNENQTILTLPSSSGDFIVQSIDYMDQTLTIDDPDNCLPRRFLYHDINLKNSPFSYANAPENYTFVGCSSQKAFWPWNSAPVIPCLTKYHYKVIYVVQTGSLLQPDPIPFPPVPKLLPAGCSKISTALVPFLFNSEYLNFGAQLTWYVPNCRSREAKGHVCGLENGTTTSQNRCFGSCGFSSLPRAARYGILIGVGIPGLLCIIGLAGYVCNKTRVRGQIHQPTIIQLLSTIPNRRPSTVRIGLDDPTIESYPEIQLGESWELPKLNDNTCPICLAEYQPKETLRTIPECSHYFHANCIDEWLRMNATCPICRHPQKR</sequence>
<dbReference type="GO" id="GO:0061630">
    <property type="term" value="F:ubiquitin protein ligase activity"/>
    <property type="evidence" value="ECO:0007669"/>
    <property type="project" value="UniProtKB-EC"/>
</dbReference>
<feature type="signal peptide" evidence="17">
    <location>
        <begin position="1"/>
        <end position="20"/>
    </location>
</feature>
<keyword evidence="11" id="KW-0862">Zinc</keyword>
<dbReference type="PROSITE" id="PS50089">
    <property type="entry name" value="ZF_RING_2"/>
    <property type="match status" value="1"/>
</dbReference>
<proteinExistence type="inferred from homology"/>
<evidence type="ECO:0000256" key="3">
    <source>
        <dbReference type="ARBA" id="ARBA00004906"/>
    </source>
</evidence>
<dbReference type="Pfam" id="PF13639">
    <property type="entry name" value="zf-RING_2"/>
    <property type="match status" value="1"/>
</dbReference>
<evidence type="ECO:0000256" key="15">
    <source>
        <dbReference type="PROSITE-ProRule" id="PRU00175"/>
    </source>
</evidence>
<evidence type="ECO:0000256" key="13">
    <source>
        <dbReference type="ARBA" id="ARBA00023136"/>
    </source>
</evidence>
<dbReference type="InterPro" id="IPR001841">
    <property type="entry name" value="Znf_RING"/>
</dbReference>
<dbReference type="SMART" id="SM00184">
    <property type="entry name" value="RING"/>
    <property type="match status" value="1"/>
</dbReference>
<protein>
    <recommendedName>
        <fullName evidence="4">RING-type E3 ubiquitin transferase</fullName>
        <ecNumber evidence="4">2.3.2.27</ecNumber>
    </recommendedName>
</protein>
<keyword evidence="9 15" id="KW-0863">Zinc-finger</keyword>
<dbReference type="EC" id="2.3.2.27" evidence="4"/>
<dbReference type="InterPro" id="IPR025287">
    <property type="entry name" value="WAK_GUB"/>
</dbReference>
<dbReference type="InterPro" id="IPR046948">
    <property type="entry name" value="ATL20-22-like"/>
</dbReference>
<evidence type="ECO:0000259" key="18">
    <source>
        <dbReference type="PROSITE" id="PS50089"/>
    </source>
</evidence>
<dbReference type="GO" id="GO:0016020">
    <property type="term" value="C:membrane"/>
    <property type="evidence" value="ECO:0007669"/>
    <property type="project" value="UniProtKB-SubCell"/>
</dbReference>
<keyword evidence="13 16" id="KW-0472">Membrane</keyword>
<feature type="domain" description="RING-type" evidence="18">
    <location>
        <begin position="331"/>
        <end position="373"/>
    </location>
</feature>
<keyword evidence="6 16" id="KW-0812">Transmembrane</keyword>
<evidence type="ECO:0000256" key="2">
    <source>
        <dbReference type="ARBA" id="ARBA00004167"/>
    </source>
</evidence>
<evidence type="ECO:0000256" key="1">
    <source>
        <dbReference type="ARBA" id="ARBA00000900"/>
    </source>
</evidence>
<dbReference type="CDD" id="cd16461">
    <property type="entry name" value="RING-H2_EL5-like"/>
    <property type="match status" value="1"/>
</dbReference>
<dbReference type="PANTHER" id="PTHR46279:SF31">
    <property type="entry name" value="RING-H2 FINGER PROTEIN ATL20-LIKE ISOFORM X1"/>
    <property type="match status" value="1"/>
</dbReference>
<dbReference type="GO" id="GO:0008270">
    <property type="term" value="F:zinc ion binding"/>
    <property type="evidence" value="ECO:0007669"/>
    <property type="project" value="UniProtKB-KW"/>
</dbReference>
<evidence type="ECO:0000256" key="10">
    <source>
        <dbReference type="ARBA" id="ARBA00022786"/>
    </source>
</evidence>
<feature type="chain" id="PRO_5026711540" description="RING-type E3 ubiquitin transferase" evidence="17">
    <location>
        <begin position="21"/>
        <end position="378"/>
    </location>
</feature>
<keyword evidence="10" id="KW-0833">Ubl conjugation pathway</keyword>
<dbReference type="Proteomes" id="UP000507222">
    <property type="component" value="Unassembled WGS sequence"/>
</dbReference>
<comment type="similarity">
    <text evidence="14">Belongs to the RING-type zinc finger family. ATL subfamily.</text>
</comment>
<dbReference type="PANTHER" id="PTHR46279">
    <property type="entry name" value="RING/U-BOX SUPERFAMILY PROTEIN"/>
    <property type="match status" value="1"/>
</dbReference>
<evidence type="ECO:0000256" key="12">
    <source>
        <dbReference type="ARBA" id="ARBA00022989"/>
    </source>
</evidence>
<keyword evidence="12 16" id="KW-1133">Transmembrane helix</keyword>
<evidence type="ECO:0000256" key="16">
    <source>
        <dbReference type="SAM" id="Phobius"/>
    </source>
</evidence>
<dbReference type="Gene3D" id="3.30.40.10">
    <property type="entry name" value="Zinc/RING finger domain, C3HC4 (zinc finger)"/>
    <property type="match status" value="1"/>
</dbReference>
<reference evidence="19 20" key="1">
    <citation type="submission" date="2020-05" db="EMBL/GenBank/DDBJ databases">
        <authorList>
            <person name="Campoy J."/>
            <person name="Schneeberger K."/>
            <person name="Spophaly S."/>
        </authorList>
    </citation>
    <scope>NUCLEOTIDE SEQUENCE [LARGE SCALE GENOMIC DNA]</scope>
    <source>
        <strain evidence="19">PruArmRojPasFocal</strain>
    </source>
</reference>
<comment type="pathway">
    <text evidence="3">Protein modification; protein ubiquitination.</text>
</comment>